<sequence>MRVETKVRSNLRSGAIGCYAYPEQDIYYSVGDPGKINIMNHLSTSIYAAVSGVGVGRWGVEVENTGQWAIEPENKQYWLRDKDESAHVSRPGSIGGQSAQVHAARLGMILHIQKLPSQQVWQGIQSVAVHDAQYTSSPTTLTKIGIKNKTRFDIHVSVFSAVQGGNTEQYSMKPGVTEYWNRTHPETVFVSVGSSPGVPKAYLGRPGFVLNITSAT</sequence>
<dbReference type="Proteomes" id="UP000541558">
    <property type="component" value="Unassembled WGS sequence"/>
</dbReference>
<evidence type="ECO:0000313" key="2">
    <source>
        <dbReference type="Proteomes" id="UP000541558"/>
    </source>
</evidence>
<dbReference type="OrthoDB" id="3047832at2759"/>
<organism evidence="1 2">
    <name type="scientific">Ephemerocybe angulata</name>
    <dbReference type="NCBI Taxonomy" id="980116"/>
    <lineage>
        <taxon>Eukaryota</taxon>
        <taxon>Fungi</taxon>
        <taxon>Dikarya</taxon>
        <taxon>Basidiomycota</taxon>
        <taxon>Agaricomycotina</taxon>
        <taxon>Agaricomycetes</taxon>
        <taxon>Agaricomycetidae</taxon>
        <taxon>Agaricales</taxon>
        <taxon>Agaricineae</taxon>
        <taxon>Psathyrellaceae</taxon>
        <taxon>Ephemerocybe</taxon>
    </lineage>
</organism>
<gene>
    <name evidence="1" type="ORF">D9611_013849</name>
</gene>
<evidence type="ECO:0000313" key="1">
    <source>
        <dbReference type="EMBL" id="KAF5329026.1"/>
    </source>
</evidence>
<proteinExistence type="predicted"/>
<dbReference type="EMBL" id="JAACJK010000123">
    <property type="protein sequence ID" value="KAF5329026.1"/>
    <property type="molecule type" value="Genomic_DNA"/>
</dbReference>
<name>A0A8H5BTZ4_9AGAR</name>
<dbReference type="AlphaFoldDB" id="A0A8H5BTZ4"/>
<comment type="caution">
    <text evidence="1">The sequence shown here is derived from an EMBL/GenBank/DDBJ whole genome shotgun (WGS) entry which is preliminary data.</text>
</comment>
<keyword evidence="2" id="KW-1185">Reference proteome</keyword>
<reference evidence="1 2" key="1">
    <citation type="journal article" date="2020" name="ISME J.">
        <title>Uncovering the hidden diversity of litter-decomposition mechanisms in mushroom-forming fungi.</title>
        <authorList>
            <person name="Floudas D."/>
            <person name="Bentzer J."/>
            <person name="Ahren D."/>
            <person name="Johansson T."/>
            <person name="Persson P."/>
            <person name="Tunlid A."/>
        </authorList>
    </citation>
    <scope>NUCLEOTIDE SEQUENCE [LARGE SCALE GENOMIC DNA]</scope>
    <source>
        <strain evidence="1 2">CBS 175.51</strain>
    </source>
</reference>
<accession>A0A8H5BTZ4</accession>
<protein>
    <submittedName>
        <fullName evidence="1">Uncharacterized protein</fullName>
    </submittedName>
</protein>